<comment type="caution">
    <text evidence="2">The sequence shown here is derived from an EMBL/GenBank/DDBJ whole genome shotgun (WGS) entry which is preliminary data.</text>
</comment>
<feature type="domain" description="NADP-dependent oxidoreductase" evidence="1">
    <location>
        <begin position="2"/>
        <end position="159"/>
    </location>
</feature>
<dbReference type="PANTHER" id="PTHR43312">
    <property type="entry name" value="D-THREO-ALDOSE 1-DEHYDROGENASE"/>
    <property type="match status" value="1"/>
</dbReference>
<dbReference type="Pfam" id="PF00248">
    <property type="entry name" value="Aldo_ket_red"/>
    <property type="match status" value="1"/>
</dbReference>
<feature type="non-terminal residue" evidence="2">
    <location>
        <position position="1"/>
    </location>
</feature>
<dbReference type="AlphaFoldDB" id="T1C707"/>
<accession>T1C707</accession>
<reference evidence="2" key="2">
    <citation type="journal article" date="2014" name="ISME J.">
        <title>Microbial stratification in low pH oxic and suboxic macroscopic growths along an acid mine drainage.</title>
        <authorList>
            <person name="Mendez-Garcia C."/>
            <person name="Mesa V."/>
            <person name="Sprenger R.R."/>
            <person name="Richter M."/>
            <person name="Diez M.S."/>
            <person name="Solano J."/>
            <person name="Bargiela R."/>
            <person name="Golyshina O.V."/>
            <person name="Manteca A."/>
            <person name="Ramos J.L."/>
            <person name="Gallego J.R."/>
            <person name="Llorente I."/>
            <person name="Martins Dos Santos V.A."/>
            <person name="Jensen O.N."/>
            <person name="Pelaez A.I."/>
            <person name="Sanchez J."/>
            <person name="Ferrer M."/>
        </authorList>
    </citation>
    <scope>NUCLEOTIDE SEQUENCE</scope>
</reference>
<dbReference type="PANTHER" id="PTHR43312:SF1">
    <property type="entry name" value="NADP-DEPENDENT OXIDOREDUCTASE DOMAIN-CONTAINING PROTEIN"/>
    <property type="match status" value="1"/>
</dbReference>
<protein>
    <submittedName>
        <fullName evidence="2">Oxidoreductase</fullName>
    </submittedName>
</protein>
<dbReference type="InterPro" id="IPR036812">
    <property type="entry name" value="NAD(P)_OxRdtase_dom_sf"/>
</dbReference>
<dbReference type="EMBL" id="AUZX01006818">
    <property type="protein sequence ID" value="EQD61885.1"/>
    <property type="molecule type" value="Genomic_DNA"/>
</dbReference>
<reference evidence="2" key="1">
    <citation type="submission" date="2013-08" db="EMBL/GenBank/DDBJ databases">
        <authorList>
            <person name="Mendez C."/>
            <person name="Richter M."/>
            <person name="Ferrer M."/>
            <person name="Sanchez J."/>
        </authorList>
    </citation>
    <scope>NUCLEOTIDE SEQUENCE</scope>
</reference>
<evidence type="ECO:0000259" key="1">
    <source>
        <dbReference type="Pfam" id="PF00248"/>
    </source>
</evidence>
<dbReference type="InterPro" id="IPR023210">
    <property type="entry name" value="NADP_OxRdtase_dom"/>
</dbReference>
<feature type="non-terminal residue" evidence="2">
    <location>
        <position position="162"/>
    </location>
</feature>
<dbReference type="SUPFAM" id="SSF51430">
    <property type="entry name" value="NAD(P)-linked oxidoreductase"/>
    <property type="match status" value="1"/>
</dbReference>
<dbReference type="Gene3D" id="3.20.20.100">
    <property type="entry name" value="NADP-dependent oxidoreductase domain"/>
    <property type="match status" value="1"/>
</dbReference>
<proteinExistence type="predicted"/>
<dbReference type="InterPro" id="IPR053135">
    <property type="entry name" value="AKR2_Oxidoreductase"/>
</dbReference>
<sequence length="162" mass="17856">AVLDRAYALGVRYFDVARSYGLAEDFLASWLRRREPLPEPVVCGSKWGYTYVGEWRMDVPVHELKDHSLATLRRQYRESSDLLGSHLQLYQVHSATVESGVLEKAEVLSELLQMGALGIAIGLTVSGPDQSEVVDRALAVGVDGVNPFSVVQATWNLLEPSA</sequence>
<name>T1C707_9ZZZZ</name>
<organism evidence="2">
    <name type="scientific">mine drainage metagenome</name>
    <dbReference type="NCBI Taxonomy" id="410659"/>
    <lineage>
        <taxon>unclassified sequences</taxon>
        <taxon>metagenomes</taxon>
        <taxon>ecological metagenomes</taxon>
    </lineage>
</organism>
<evidence type="ECO:0000313" key="2">
    <source>
        <dbReference type="EMBL" id="EQD61885.1"/>
    </source>
</evidence>
<gene>
    <name evidence="2" type="ORF">B1A_09556</name>
</gene>